<proteinExistence type="predicted"/>
<evidence type="ECO:0000256" key="2">
    <source>
        <dbReference type="SAM" id="MobiDB-lite"/>
    </source>
</evidence>
<keyword evidence="7" id="KW-1185">Reference proteome</keyword>
<feature type="coiled-coil region" evidence="1">
    <location>
        <begin position="249"/>
        <end position="283"/>
    </location>
</feature>
<gene>
    <name evidence="6" type="ORF">DD237_000394</name>
    <name evidence="5" type="ORF">DD238_000344</name>
</gene>
<feature type="region of interest" description="Disordered" evidence="2">
    <location>
        <begin position="784"/>
        <end position="810"/>
    </location>
</feature>
<feature type="compositionally biased region" description="Basic and acidic residues" evidence="2">
    <location>
        <begin position="914"/>
        <end position="924"/>
    </location>
</feature>
<feature type="region of interest" description="Disordered" evidence="2">
    <location>
        <begin position="900"/>
        <end position="1076"/>
    </location>
</feature>
<organism evidence="5 7">
    <name type="scientific">Peronospora effusa</name>
    <dbReference type="NCBI Taxonomy" id="542832"/>
    <lineage>
        <taxon>Eukaryota</taxon>
        <taxon>Sar</taxon>
        <taxon>Stramenopiles</taxon>
        <taxon>Oomycota</taxon>
        <taxon>Peronosporomycetes</taxon>
        <taxon>Peronosporales</taxon>
        <taxon>Peronosporaceae</taxon>
        <taxon>Peronospora</taxon>
    </lineage>
</organism>
<dbReference type="Proteomes" id="UP000282087">
    <property type="component" value="Unassembled WGS sequence"/>
</dbReference>
<reference evidence="7 8" key="1">
    <citation type="submission" date="2018-06" db="EMBL/GenBank/DDBJ databases">
        <title>Comparative genomics of downy mildews reveals potential adaptations to biotrophy.</title>
        <authorList>
            <person name="Fletcher K."/>
            <person name="Klosterman S.J."/>
            <person name="Derevnina L."/>
            <person name="Martin F."/>
            <person name="Koike S."/>
            <person name="Reyes Chin-Wo S."/>
            <person name="Mou B."/>
            <person name="Michelmore R."/>
        </authorList>
    </citation>
    <scope>NUCLEOTIDE SEQUENCE [LARGE SCALE GENOMIC DNA]</scope>
    <source>
        <strain evidence="6 8">R13</strain>
        <strain evidence="5 7">R14</strain>
    </source>
</reference>
<evidence type="ECO:0000313" key="6">
    <source>
        <dbReference type="EMBL" id="RQM18093.1"/>
    </source>
</evidence>
<feature type="coiled-coil region" evidence="1">
    <location>
        <begin position="320"/>
        <end position="382"/>
    </location>
</feature>
<evidence type="ECO:0000259" key="3">
    <source>
        <dbReference type="Pfam" id="PF22066"/>
    </source>
</evidence>
<dbReference type="SUPFAM" id="SSF49354">
    <property type="entry name" value="PapD-like"/>
    <property type="match status" value="1"/>
</dbReference>
<feature type="region of interest" description="Disordered" evidence="2">
    <location>
        <begin position="1089"/>
        <end position="1136"/>
    </location>
</feature>
<comment type="caution">
    <text evidence="5">The sequence shown here is derived from an EMBL/GenBank/DDBJ whole genome shotgun (WGS) entry which is preliminary data.</text>
</comment>
<dbReference type="InterPro" id="IPR054092">
    <property type="entry name" value="Cep192-like_D6"/>
</dbReference>
<dbReference type="EMBL" id="QKXF01000083">
    <property type="protein sequence ID" value="RQM18093.1"/>
    <property type="molecule type" value="Genomic_DNA"/>
</dbReference>
<protein>
    <submittedName>
        <fullName evidence="5">Uncharacterized protein</fullName>
    </submittedName>
</protein>
<dbReference type="PANTHER" id="PTHR23161">
    <property type="entry name" value="PROTEIN CIP2A"/>
    <property type="match status" value="1"/>
</dbReference>
<dbReference type="VEuPathDB" id="FungiDB:DD237_000394"/>
<feature type="compositionally biased region" description="Polar residues" evidence="2">
    <location>
        <begin position="962"/>
        <end position="976"/>
    </location>
</feature>
<sequence length="1545" mass="174608">MSMPIECNADTNRVCPHRHCRSTRLDTLPSSTFNSPCGKKSVLLLMSPCERCTFCFYLGGNDSLLSSIMSDDNLTDKNKRTLSQLFQTSEVALVLGAALSSRKKDVVVETLLLITQSLTSLRSKQFHDLELAEAMVGYSQRAKDANDNLRSTICSLQVNAKVGQMTIEKLQTKLQQTLHFQDELKAQQDQAIKDIEVKFAEQIRQKEDAILKMRDAYEAKLRKIAVQCETMGQHMNKNINVLQHRETLLHESRIKRGILEDENNELNRKVQVLETRIDEVAQTRLIAMEEVKLRDKELDEVRKEIATIFGDYTAQRDELEAAAYDEAKRLENELSEQKLSTENTYKELVLLAKAHEALSYEKKTCENEMATVLDKVANLESLNITMQSQLLEKRKLADQLERKVRRILVYDRLGWLTYMSNYCQMAWLDDAATASKNALEVERKKHQAVGRDLGDLRKAHHKLESDMAMLEIQAAEQRMVIESKDEHLRKYKVEICHLTKEVGKQAKLQALIHQLSSGVDNNVKTSDGSSYPARDKETPPRMQMTSYLERWEEQKIQSCPQRSIAKAQHHHRIKEVENLSFISTVERETARQNHQDGDDDSFDLPPIDAFLTSEIAYKMQEKQKIQKDDEFMDAGFDIDVMLLFCVVVGTFGVATFLKKNELGGNDSFSHDVDENWEHVNFNGRPSDFFERKSRNLDHVELSSPSNVDDPMFQDDVIVDETVMCTPQQQLSPTKIGQDVVFRDRFDRNSGLSGSSTGFSSGYEVHFDQARLMYTPNSLKYLQKKSRLQSDSTREDSKMSDHTIADHSGKAELVTRKDQRLPDQKIPEDPSSKYVATLQRGPGVIKEALHEIDALIDNSVRLASSPPTKKPHDVELSEYMSDLPRDHDRPLELMLPLSRTTDSWGEDTSTSQIDDDVRRRSRDLESLCSRIEPNGQIKNGERRSRSQEISELDTIREIPCPSNMDSPSEQSTDSCKSYSRARHARAHERQADNTMNSRAEANHCIDKRSSGETSRRSNFRTTLAAPDQSLVKVATTQNPSRDETHLSNADCVSDDERPADVISSSLMDNGDSTRNRYSGAQVNAQNQFKHSLSGDIDPNGVRFHYGENDHQSRGATRREHEDDQVQKSKTTAAPKQAVASRRLIDVPDLKTLRVAMDVAMIPRRCRRFLCSVGDVMTEQIVFTNVTKSVGRICVSVLPLSTGCQQFSVSPAVLELGPKTSSAFHITFNARYAGAVSGIFQFRGVGIESLFHPYEVVIEASVKRNLELEASSSSRRAQQHRQTEAINDRVKELQASSTVEQVAVTPTFIRFDCVRSKSGDKLFRKAKLCLVNNTAQALPFKVRAPENLCVSPAFATIPPASEISVSVLLMSQPLGQHRCRETRSANSSSRAEDWLSTLTVQVGKTYLREVSVVADWRVIQMLPPFDEIARSRHQLSSQTDSFYYTKRDKRRGLYFHARAVEFGCCNVGESHEVSVYVCNGSKAPMTVFLQDLQEPFSSAFSSTTIEPRKFIEVMVTFTPKVVGKVATSLFAYSLTDKAVVTLIARGT</sequence>
<dbReference type="Proteomes" id="UP000286097">
    <property type="component" value="Unassembled WGS sequence"/>
</dbReference>
<dbReference type="Gene3D" id="2.60.40.10">
    <property type="entry name" value="Immunoglobulins"/>
    <property type="match status" value="1"/>
</dbReference>
<dbReference type="InterPro" id="IPR008962">
    <property type="entry name" value="PapD-like_sf"/>
</dbReference>
<keyword evidence="1" id="KW-0175">Coiled coil</keyword>
<feature type="compositionally biased region" description="Basic and acidic residues" evidence="2">
    <location>
        <begin position="1103"/>
        <end position="1125"/>
    </location>
</feature>
<evidence type="ECO:0000313" key="8">
    <source>
        <dbReference type="Proteomes" id="UP000286097"/>
    </source>
</evidence>
<dbReference type="Pfam" id="PF22076">
    <property type="entry name" value="Cep192_D6"/>
    <property type="match status" value="1"/>
</dbReference>
<dbReference type="InterPro" id="IPR013783">
    <property type="entry name" value="Ig-like_fold"/>
</dbReference>
<dbReference type="InterPro" id="IPR054088">
    <property type="entry name" value="Cep192-like_D8"/>
</dbReference>
<dbReference type="PANTHER" id="PTHR23161:SF2">
    <property type="entry name" value="PROTEIN CIP2A"/>
    <property type="match status" value="1"/>
</dbReference>
<name>A0A3M6VME1_9STRA</name>
<feature type="domain" description="Cep192-like" evidence="3">
    <location>
        <begin position="1447"/>
        <end position="1536"/>
    </location>
</feature>
<feature type="domain" description="Cep192-like" evidence="4">
    <location>
        <begin position="1298"/>
        <end position="1410"/>
    </location>
</feature>
<evidence type="ECO:0000259" key="4">
    <source>
        <dbReference type="Pfam" id="PF22076"/>
    </source>
</evidence>
<dbReference type="InterPro" id="IPR042510">
    <property type="entry name" value="CIP2A"/>
</dbReference>
<dbReference type="EMBL" id="QLLG01000156">
    <property type="protein sequence ID" value="RMX67899.1"/>
    <property type="molecule type" value="Genomic_DNA"/>
</dbReference>
<feature type="compositionally biased region" description="Basic and acidic residues" evidence="2">
    <location>
        <begin position="791"/>
        <end position="810"/>
    </location>
</feature>
<feature type="compositionally biased region" description="Polar residues" evidence="2">
    <location>
        <begin position="900"/>
        <end position="911"/>
    </location>
</feature>
<evidence type="ECO:0000313" key="7">
    <source>
        <dbReference type="Proteomes" id="UP000282087"/>
    </source>
</evidence>
<accession>A0A3M6VME1</accession>
<feature type="compositionally biased region" description="Basic and acidic residues" evidence="2">
    <location>
        <begin position="999"/>
        <end position="1014"/>
    </location>
</feature>
<feature type="compositionally biased region" description="Polar residues" evidence="2">
    <location>
        <begin position="1061"/>
        <end position="1076"/>
    </location>
</feature>
<evidence type="ECO:0000313" key="5">
    <source>
        <dbReference type="EMBL" id="RMX67899.1"/>
    </source>
</evidence>
<evidence type="ECO:0000256" key="1">
    <source>
        <dbReference type="SAM" id="Coils"/>
    </source>
</evidence>
<dbReference type="Pfam" id="PF22066">
    <property type="entry name" value="Cep192_D8"/>
    <property type="match status" value="1"/>
</dbReference>
<feature type="compositionally biased region" description="Basic and acidic residues" evidence="2">
    <location>
        <begin position="938"/>
        <end position="955"/>
    </location>
</feature>